<sequence length="257" mass="28511">MLEDGGGFTRYKCASVDVRLLTAHHVGTRAILPPETWFFARPLLPSCSFVRKAMGSLKSTGGLASRARRPHQWLLCQYCMVRLIHARLPPVAVLAGSLPRLALQDPNENRTVCVRRVALRLLRLRRAWLQDAWERQRKSCHPGQLHHTSPTHNTALRRTARFSRRTLDSPASKPSKKYQPAFQSQGSPKVDPKARNAPPLFPQTPLLCVMVSLICTSNTETAAAPTENSHPWTQCSGLSCLSSEMYGSACGIMHGIA</sequence>
<gene>
    <name evidence="2" type="ORF">K458DRAFT_55938</name>
</gene>
<keyword evidence="3" id="KW-1185">Reference proteome</keyword>
<evidence type="ECO:0000313" key="3">
    <source>
        <dbReference type="Proteomes" id="UP000799291"/>
    </source>
</evidence>
<organism evidence="2 3">
    <name type="scientific">Lentithecium fluviatile CBS 122367</name>
    <dbReference type="NCBI Taxonomy" id="1168545"/>
    <lineage>
        <taxon>Eukaryota</taxon>
        <taxon>Fungi</taxon>
        <taxon>Dikarya</taxon>
        <taxon>Ascomycota</taxon>
        <taxon>Pezizomycotina</taxon>
        <taxon>Dothideomycetes</taxon>
        <taxon>Pleosporomycetidae</taxon>
        <taxon>Pleosporales</taxon>
        <taxon>Massarineae</taxon>
        <taxon>Lentitheciaceae</taxon>
        <taxon>Lentithecium</taxon>
    </lineage>
</organism>
<feature type="region of interest" description="Disordered" evidence="1">
    <location>
        <begin position="163"/>
        <end position="197"/>
    </location>
</feature>
<accession>A0A6G1IX47</accession>
<reference evidence="2" key="1">
    <citation type="journal article" date="2020" name="Stud. Mycol.">
        <title>101 Dothideomycetes genomes: a test case for predicting lifestyles and emergence of pathogens.</title>
        <authorList>
            <person name="Haridas S."/>
            <person name="Albert R."/>
            <person name="Binder M."/>
            <person name="Bloem J."/>
            <person name="Labutti K."/>
            <person name="Salamov A."/>
            <person name="Andreopoulos B."/>
            <person name="Baker S."/>
            <person name="Barry K."/>
            <person name="Bills G."/>
            <person name="Bluhm B."/>
            <person name="Cannon C."/>
            <person name="Castanera R."/>
            <person name="Culley D."/>
            <person name="Daum C."/>
            <person name="Ezra D."/>
            <person name="Gonzalez J."/>
            <person name="Henrissat B."/>
            <person name="Kuo A."/>
            <person name="Liang C."/>
            <person name="Lipzen A."/>
            <person name="Lutzoni F."/>
            <person name="Magnuson J."/>
            <person name="Mondo S."/>
            <person name="Nolan M."/>
            <person name="Ohm R."/>
            <person name="Pangilinan J."/>
            <person name="Park H.-J."/>
            <person name="Ramirez L."/>
            <person name="Alfaro M."/>
            <person name="Sun H."/>
            <person name="Tritt A."/>
            <person name="Yoshinaga Y."/>
            <person name="Zwiers L.-H."/>
            <person name="Turgeon B."/>
            <person name="Goodwin S."/>
            <person name="Spatafora J."/>
            <person name="Crous P."/>
            <person name="Grigoriev I."/>
        </authorList>
    </citation>
    <scope>NUCLEOTIDE SEQUENCE</scope>
    <source>
        <strain evidence="2">CBS 122367</strain>
    </source>
</reference>
<evidence type="ECO:0000313" key="2">
    <source>
        <dbReference type="EMBL" id="KAF2682814.1"/>
    </source>
</evidence>
<dbReference type="AlphaFoldDB" id="A0A6G1IX47"/>
<feature type="region of interest" description="Disordered" evidence="1">
    <location>
        <begin position="139"/>
        <end position="158"/>
    </location>
</feature>
<dbReference type="Proteomes" id="UP000799291">
    <property type="component" value="Unassembled WGS sequence"/>
</dbReference>
<feature type="compositionally biased region" description="Polar residues" evidence="1">
    <location>
        <begin position="146"/>
        <end position="156"/>
    </location>
</feature>
<dbReference type="EMBL" id="MU005586">
    <property type="protein sequence ID" value="KAF2682814.1"/>
    <property type="molecule type" value="Genomic_DNA"/>
</dbReference>
<name>A0A6G1IX47_9PLEO</name>
<proteinExistence type="predicted"/>
<evidence type="ECO:0000256" key="1">
    <source>
        <dbReference type="SAM" id="MobiDB-lite"/>
    </source>
</evidence>
<protein>
    <submittedName>
        <fullName evidence="2">Uncharacterized protein</fullName>
    </submittedName>
</protein>